<dbReference type="EMBL" id="JAUZQC010000012">
    <property type="protein sequence ID" value="KAK5861802.1"/>
    <property type="molecule type" value="Genomic_DNA"/>
</dbReference>
<dbReference type="PROSITE" id="PS00678">
    <property type="entry name" value="WD_REPEATS_1"/>
    <property type="match status" value="2"/>
</dbReference>
<feature type="coiled-coil region" evidence="6">
    <location>
        <begin position="1"/>
        <end position="31"/>
    </location>
</feature>
<name>A0AAN7XIX9_ELEMC</name>
<dbReference type="AlphaFoldDB" id="A0AAN7XIX9"/>
<reference evidence="7 8" key="2">
    <citation type="journal article" date="2023" name="Mol. Biol. Evol.">
        <title>Genomics of Secondarily Temperate Adaptation in the Only Non-Antarctic Icefish.</title>
        <authorList>
            <person name="Rivera-Colon A.G."/>
            <person name="Rayamajhi N."/>
            <person name="Minhas B.F."/>
            <person name="Madrigal G."/>
            <person name="Bilyk K.T."/>
            <person name="Yoon V."/>
            <person name="Hune M."/>
            <person name="Gregory S."/>
            <person name="Cheng C.H.C."/>
            <person name="Catchen J.M."/>
        </authorList>
    </citation>
    <scope>NUCLEOTIDE SEQUENCE [LARGE SCALE GENOMIC DNA]</scope>
    <source>
        <strain evidence="7">JMC-PN-2008</strain>
    </source>
</reference>
<dbReference type="InterPro" id="IPR019775">
    <property type="entry name" value="WD40_repeat_CS"/>
</dbReference>
<dbReference type="PIRSF" id="PIRSF002394">
    <property type="entry name" value="GN-bd_beta"/>
    <property type="match status" value="1"/>
</dbReference>
<dbReference type="SUPFAM" id="SSF50978">
    <property type="entry name" value="WD40 repeat-like"/>
    <property type="match status" value="1"/>
</dbReference>
<keyword evidence="4" id="KW-0807">Transducer</keyword>
<feature type="repeat" description="WD" evidence="5">
    <location>
        <begin position="51"/>
        <end position="92"/>
    </location>
</feature>
<evidence type="ECO:0000256" key="6">
    <source>
        <dbReference type="SAM" id="Coils"/>
    </source>
</evidence>
<dbReference type="InterPro" id="IPR016346">
    <property type="entry name" value="G-protein_beta_1-5"/>
</dbReference>
<comment type="caution">
    <text evidence="7">The sequence shown here is derived from an EMBL/GenBank/DDBJ whole genome shotgun (WGS) entry which is preliminary data.</text>
</comment>
<dbReference type="InterPro" id="IPR036322">
    <property type="entry name" value="WD40_repeat_dom_sf"/>
</dbReference>
<dbReference type="PRINTS" id="PR00319">
    <property type="entry name" value="GPROTEINB"/>
</dbReference>
<feature type="repeat" description="WD" evidence="5">
    <location>
        <begin position="222"/>
        <end position="263"/>
    </location>
</feature>
<dbReference type="PANTHER" id="PTHR19850">
    <property type="entry name" value="GUANINE NUCLEOTIDE-BINDING PROTEIN BETA G PROTEIN BETA"/>
    <property type="match status" value="1"/>
</dbReference>
<evidence type="ECO:0000313" key="7">
    <source>
        <dbReference type="EMBL" id="KAK5861802.1"/>
    </source>
</evidence>
<keyword evidence="6" id="KW-0175">Coiled coil</keyword>
<gene>
    <name evidence="7" type="ORF">PBY51_017248</name>
</gene>
<dbReference type="InterPro" id="IPR001680">
    <property type="entry name" value="WD40_rpt"/>
</dbReference>
<feature type="repeat" description="WD" evidence="5">
    <location>
        <begin position="308"/>
        <end position="340"/>
    </location>
</feature>
<feature type="repeat" description="WD" evidence="5">
    <location>
        <begin position="180"/>
        <end position="221"/>
    </location>
</feature>
<proteinExistence type="inferred from homology"/>
<evidence type="ECO:0000313" key="8">
    <source>
        <dbReference type="Proteomes" id="UP001346869"/>
    </source>
</evidence>
<evidence type="ECO:0000256" key="5">
    <source>
        <dbReference type="PROSITE-ProRule" id="PRU00221"/>
    </source>
</evidence>
<dbReference type="Gene3D" id="2.130.10.10">
    <property type="entry name" value="YVTN repeat-like/Quinoprotein amine dehydrogenase"/>
    <property type="match status" value="1"/>
</dbReference>
<evidence type="ECO:0000256" key="2">
    <source>
        <dbReference type="ARBA" id="ARBA00022574"/>
    </source>
</evidence>
<keyword evidence="8" id="KW-1185">Reference proteome</keyword>
<dbReference type="PROSITE" id="PS50294">
    <property type="entry name" value="WD_REPEATS_REGION"/>
    <property type="match status" value="4"/>
</dbReference>
<reference evidence="7 8" key="1">
    <citation type="journal article" date="2023" name="Genes (Basel)">
        <title>Chromosome-Level Genome Assembly and Circadian Gene Repertoire of the Patagonia Blennie Eleginops maclovinus-The Closest Ancestral Proxy of Antarctic Cryonotothenioids.</title>
        <authorList>
            <person name="Cheng C.C."/>
            <person name="Rivera-Colon A.G."/>
            <person name="Minhas B.F."/>
            <person name="Wilson L."/>
            <person name="Rayamajhi N."/>
            <person name="Vargas-Chacoff L."/>
            <person name="Catchen J.M."/>
        </authorList>
    </citation>
    <scope>NUCLEOTIDE SEQUENCE [LARGE SCALE GENOMIC DNA]</scope>
    <source>
        <strain evidence="7">JMC-PN-2008</strain>
    </source>
</reference>
<dbReference type="Proteomes" id="UP001346869">
    <property type="component" value="Unassembled WGS sequence"/>
</dbReference>
<keyword evidence="2 5" id="KW-0853">WD repeat</keyword>
<dbReference type="InterPro" id="IPR015943">
    <property type="entry name" value="WD40/YVTN_repeat-like_dom_sf"/>
</dbReference>
<evidence type="ECO:0000256" key="1">
    <source>
        <dbReference type="ARBA" id="ARBA00009768"/>
    </source>
</evidence>
<feature type="repeat" description="WD" evidence="5">
    <location>
        <begin position="273"/>
        <end position="307"/>
    </location>
</feature>
<feature type="repeat" description="WD" evidence="5">
    <location>
        <begin position="139"/>
        <end position="179"/>
    </location>
</feature>
<dbReference type="GO" id="GO:0007165">
    <property type="term" value="P:signal transduction"/>
    <property type="evidence" value="ECO:0007669"/>
    <property type="project" value="UniProtKB-KW"/>
</dbReference>
<evidence type="ECO:0000256" key="3">
    <source>
        <dbReference type="ARBA" id="ARBA00022737"/>
    </source>
</evidence>
<dbReference type="PRINTS" id="PR00320">
    <property type="entry name" value="GPROTEINBRPT"/>
</dbReference>
<sequence length="340" mass="37070">MGEMEELRKEMENLKDQITAARKTFQDTTLQEAASGVTVVGRVQLKTRKTLRGHLAKIYAMHWGTDSTLCVSASQDGKLIVWDSITTNKVNAIPLKSSWVMTCAYAPSGNLVACGGLDNMCSIYNLKGKDGNVKVMRELAAHTGYLSCCRFLSDTEIITSSGDCTCVLWDIETGTEKMVFAGHQGDCMSLGVSPDFKFFISGACDFTAKLWDIREAQCRQTFSGHESDINAIGFFPNGNAVITGSDDATCKLYDLRADQELITYQDSSIMCGVTSLAASKSGRLLLAGHDDFNVNIWDMLKSERVGVLAGHDNRVSCIGVSSDGMACCTGSWDSFLKIWN</sequence>
<dbReference type="PROSITE" id="PS50082">
    <property type="entry name" value="WD_REPEATS_2"/>
    <property type="match status" value="6"/>
</dbReference>
<dbReference type="CDD" id="cd00200">
    <property type="entry name" value="WD40"/>
    <property type="match status" value="1"/>
</dbReference>
<keyword evidence="3" id="KW-0677">Repeat</keyword>
<dbReference type="InterPro" id="IPR001632">
    <property type="entry name" value="WD40_G-protein_beta-like"/>
</dbReference>
<dbReference type="Pfam" id="PF25391">
    <property type="entry name" value="WD40_Gbeta"/>
    <property type="match status" value="1"/>
</dbReference>
<protein>
    <recommendedName>
        <fullName evidence="9">Guanine nucleotide-binding protein G(I)/G(S)/G(T) subunit beta-3-like</fullName>
    </recommendedName>
</protein>
<evidence type="ECO:0000256" key="4">
    <source>
        <dbReference type="ARBA" id="ARBA00023224"/>
    </source>
</evidence>
<accession>A0AAN7XIX9</accession>
<dbReference type="InterPro" id="IPR020472">
    <property type="entry name" value="WD40_PAC1"/>
</dbReference>
<comment type="similarity">
    <text evidence="1">Belongs to the WD repeat G protein beta family.</text>
</comment>
<evidence type="ECO:0008006" key="9">
    <source>
        <dbReference type="Google" id="ProtNLM"/>
    </source>
</evidence>
<dbReference type="SMART" id="SM00320">
    <property type="entry name" value="WD40"/>
    <property type="match status" value="7"/>
</dbReference>
<organism evidence="7 8">
    <name type="scientific">Eleginops maclovinus</name>
    <name type="common">Patagonian blennie</name>
    <name type="synonym">Eleginus maclovinus</name>
    <dbReference type="NCBI Taxonomy" id="56733"/>
    <lineage>
        <taxon>Eukaryota</taxon>
        <taxon>Metazoa</taxon>
        <taxon>Chordata</taxon>
        <taxon>Craniata</taxon>
        <taxon>Vertebrata</taxon>
        <taxon>Euteleostomi</taxon>
        <taxon>Actinopterygii</taxon>
        <taxon>Neopterygii</taxon>
        <taxon>Teleostei</taxon>
        <taxon>Neoteleostei</taxon>
        <taxon>Acanthomorphata</taxon>
        <taxon>Eupercaria</taxon>
        <taxon>Perciformes</taxon>
        <taxon>Notothenioidei</taxon>
        <taxon>Eleginopidae</taxon>
        <taxon>Eleginops</taxon>
    </lineage>
</organism>